<feature type="transmembrane region" description="Helical" evidence="1">
    <location>
        <begin position="731"/>
        <end position="755"/>
    </location>
</feature>
<dbReference type="Proteomes" id="UP000684084">
    <property type="component" value="Unassembled WGS sequence"/>
</dbReference>
<dbReference type="VEuPathDB" id="FungiDB:RhiirFUN_016341"/>
<dbReference type="AlphaFoldDB" id="A0A915ZPY6"/>
<feature type="transmembrane region" description="Helical" evidence="1">
    <location>
        <begin position="813"/>
        <end position="836"/>
    </location>
</feature>
<evidence type="ECO:0000313" key="3">
    <source>
        <dbReference type="EMBL" id="CAB5382702.1"/>
    </source>
</evidence>
<evidence type="ECO:0000313" key="4">
    <source>
        <dbReference type="Proteomes" id="UP000684084"/>
    </source>
</evidence>
<evidence type="ECO:0000256" key="2">
    <source>
        <dbReference type="SAM" id="SignalP"/>
    </source>
</evidence>
<feature type="chain" id="PRO_5037355789" evidence="2">
    <location>
        <begin position="24"/>
        <end position="914"/>
    </location>
</feature>
<accession>A0A915ZPY6</accession>
<keyword evidence="1" id="KW-0472">Membrane</keyword>
<feature type="transmembrane region" description="Helical" evidence="1">
    <location>
        <begin position="848"/>
        <end position="870"/>
    </location>
</feature>
<evidence type="ECO:0000256" key="1">
    <source>
        <dbReference type="SAM" id="Phobius"/>
    </source>
</evidence>
<reference evidence="3" key="1">
    <citation type="submission" date="2020-05" db="EMBL/GenBank/DDBJ databases">
        <authorList>
            <person name="Rincon C."/>
            <person name="Sanders R I."/>
            <person name="Robbins C."/>
            <person name="Chaturvedi A."/>
        </authorList>
    </citation>
    <scope>NUCLEOTIDE SEQUENCE</scope>
    <source>
        <strain evidence="3">CHB12</strain>
    </source>
</reference>
<gene>
    <name evidence="3" type="ORF">CHRIB12_LOCUS18068</name>
</gene>
<feature type="signal peptide" evidence="2">
    <location>
        <begin position="1"/>
        <end position="23"/>
    </location>
</feature>
<name>A0A915ZPY6_9GLOM</name>
<keyword evidence="1" id="KW-1133">Transmembrane helix</keyword>
<protein>
    <submittedName>
        <fullName evidence="3">Uncharacterized protein</fullName>
    </submittedName>
</protein>
<keyword evidence="2" id="KW-0732">Signal</keyword>
<feature type="transmembrane region" description="Helical" evidence="1">
    <location>
        <begin position="671"/>
        <end position="691"/>
    </location>
</feature>
<proteinExistence type="predicted"/>
<dbReference type="EMBL" id="CAGKOT010000047">
    <property type="protein sequence ID" value="CAB5382702.1"/>
    <property type="molecule type" value="Genomic_DNA"/>
</dbReference>
<organism evidence="3 4">
    <name type="scientific">Rhizophagus irregularis</name>
    <dbReference type="NCBI Taxonomy" id="588596"/>
    <lineage>
        <taxon>Eukaryota</taxon>
        <taxon>Fungi</taxon>
        <taxon>Fungi incertae sedis</taxon>
        <taxon>Mucoromycota</taxon>
        <taxon>Glomeromycotina</taxon>
        <taxon>Glomeromycetes</taxon>
        <taxon>Glomerales</taxon>
        <taxon>Glomeraceae</taxon>
        <taxon>Rhizophagus</taxon>
    </lineage>
</organism>
<keyword evidence="1" id="KW-0812">Transmembrane</keyword>
<feature type="transmembrane region" description="Helical" evidence="1">
    <location>
        <begin position="703"/>
        <end position="725"/>
    </location>
</feature>
<comment type="caution">
    <text evidence="3">The sequence shown here is derived from an EMBL/GenBank/DDBJ whole genome shotgun (WGS) entry which is preliminary data.</text>
</comment>
<sequence>MNLLVTKLFYFILLFVNPLTVYSYDVISHNETEPGFKIYKVITYRDGIAVIHLIKPINESCIEPRIDLRILHPNGTIDSARVDYPIPEYNFCRGPSEYYYWFDINRSLPRSLYILYLDIASASYYVLFATRTGHVISNTPVAPISIINGTIYADGYLIPHISEEYGFMFVNYETETVMMWKYYNKPDDEGNFSLINEGKHYLQNSFDNYFIFPSIDGNFGIVITNSTDINIKSETNETIDPSKFTSKVYVTFIKPIMNGVDGPFLIYQLTIPHLKVKSFCDPAFTGIGNICILAINRTENENTLEFIKVSFQTSGSVFDMEKLGDKYVNKDIETFNGLFQGGFLMTLLDSQHKTIEGIVLDNDGKYNGTWGFPPDLKISDSIKWSAFRNGTQLLVTFENEMTWKILSTTLPKFFSDDHGYENPNIKSTYPSIDSNIPLSITNINITYHLSVTKSTNNVSIYQYNNNDNLPILRQSVPGDSPYFSYSSDKKTINMKVLESTFNQPNSNYYIVVNDNVVRDWKSNHPLLGVERNRWKFNTINIQDNFAEESIGRFSLTEEGTKSFEKLSLDGRRVFLLQLRIDLAESIPVDINRLDYIKCCEYDNSQQPPKILLSLSIKSTTNPHERNVDHIIKDLDVLIKNKEITPISWFGTTNHLEDSFGFQRYKNLLDDFKFHLIGIVIGIVILGFLYIYAKKKYPMGKNIVIFKFPLIILNFIMGIIFILNNGKNVPQLFIPSIIFFVIPIIINFVIGIIIMLKEIKKNRHFYKWFKNNVNVASLFTVLSGANPEMLNILTSQVAGIMIFNAPLSKETQFYIFWISFIGLFIDDVPRFIIQVFYRKLVVNYDIIPFLTLLTSSIILANNIISKIYHAMVHLYSKKRKSVMIVQTEKLPYNSANENSSITVPRKIRKNVRQSI</sequence>
<dbReference type="OrthoDB" id="2323213at2759"/>